<feature type="transmembrane region" description="Helical" evidence="8">
    <location>
        <begin position="151"/>
        <end position="174"/>
    </location>
</feature>
<keyword evidence="5 8" id="KW-0812">Transmembrane</keyword>
<accession>A0A242MIM7</accession>
<keyword evidence="6 8" id="KW-1133">Transmembrane helix</keyword>
<dbReference type="AlphaFoldDB" id="A0A242MIM7"/>
<dbReference type="PANTHER" id="PTHR30614:SF35">
    <property type="entry name" value="ABC TRANSPORTER PERMEASE PROTEIN"/>
    <property type="match status" value="1"/>
</dbReference>
<feature type="transmembrane region" description="Helical" evidence="8">
    <location>
        <begin position="89"/>
        <end position="109"/>
    </location>
</feature>
<evidence type="ECO:0000256" key="1">
    <source>
        <dbReference type="ARBA" id="ARBA00004429"/>
    </source>
</evidence>
<dbReference type="Proteomes" id="UP000195221">
    <property type="component" value="Unassembled WGS sequence"/>
</dbReference>
<dbReference type="NCBIfam" id="TIGR01726">
    <property type="entry name" value="HEQRo_perm_3TM"/>
    <property type="match status" value="1"/>
</dbReference>
<dbReference type="Pfam" id="PF00528">
    <property type="entry name" value="BPD_transp_1"/>
    <property type="match status" value="1"/>
</dbReference>
<dbReference type="PANTHER" id="PTHR30614">
    <property type="entry name" value="MEMBRANE COMPONENT OF AMINO ACID ABC TRANSPORTER"/>
    <property type="match status" value="1"/>
</dbReference>
<dbReference type="InterPro" id="IPR035906">
    <property type="entry name" value="MetI-like_sf"/>
</dbReference>
<feature type="domain" description="ABC transmembrane type-1" evidence="9">
    <location>
        <begin position="25"/>
        <end position="213"/>
    </location>
</feature>
<dbReference type="Gene3D" id="1.10.3720.10">
    <property type="entry name" value="MetI-like"/>
    <property type="match status" value="1"/>
</dbReference>
<keyword evidence="4" id="KW-1003">Cell membrane</keyword>
<dbReference type="InterPro" id="IPR010065">
    <property type="entry name" value="AA_ABC_transptr_permease_3TM"/>
</dbReference>
<evidence type="ECO:0000256" key="5">
    <source>
        <dbReference type="ARBA" id="ARBA00022692"/>
    </source>
</evidence>
<evidence type="ECO:0000313" key="11">
    <source>
        <dbReference type="Proteomes" id="UP000195221"/>
    </source>
</evidence>
<evidence type="ECO:0000256" key="3">
    <source>
        <dbReference type="ARBA" id="ARBA00022448"/>
    </source>
</evidence>
<evidence type="ECO:0000256" key="7">
    <source>
        <dbReference type="ARBA" id="ARBA00023136"/>
    </source>
</evidence>
<feature type="transmembrane region" description="Helical" evidence="8">
    <location>
        <begin position="60"/>
        <end position="83"/>
    </location>
</feature>
<sequence>MRTAMTYTLQYADVLRQLPYLAAGAVLTLEIAFISFWLGCTIGLAGALGKLHGGGIVRRLVGTYVVLLTNTPALVQIFFLFYALPDAGITLSPMTAVLIGLTLNSGAYLTDILRSGISSVRTSEMETAETLGMSHLQMLRYVILPHVAKTIYAPLCNFFVWLVLGSSIGAIFGVEELTGRAINISSANMRTIETFSVVAAMYVALTFVASIALALTGRYAFRVKARIF</sequence>
<dbReference type="InterPro" id="IPR000515">
    <property type="entry name" value="MetI-like"/>
</dbReference>
<dbReference type="CDD" id="cd06261">
    <property type="entry name" value="TM_PBP2"/>
    <property type="match status" value="1"/>
</dbReference>
<reference evidence="10 11" key="1">
    <citation type="submission" date="2017-03" db="EMBL/GenBank/DDBJ databases">
        <title>Genome analysis of strain PAMC 26577.</title>
        <authorList>
            <person name="Oh H.-M."/>
            <person name="Yang J.-A."/>
        </authorList>
    </citation>
    <scope>NUCLEOTIDE SEQUENCE [LARGE SCALE GENOMIC DNA]</scope>
    <source>
        <strain evidence="10 11">PAMC 26577</strain>
    </source>
</reference>
<evidence type="ECO:0000313" key="10">
    <source>
        <dbReference type="EMBL" id="OTP71150.1"/>
    </source>
</evidence>
<evidence type="ECO:0000256" key="2">
    <source>
        <dbReference type="ARBA" id="ARBA00010072"/>
    </source>
</evidence>
<evidence type="ECO:0000256" key="4">
    <source>
        <dbReference type="ARBA" id="ARBA00022475"/>
    </source>
</evidence>
<evidence type="ECO:0000259" key="9">
    <source>
        <dbReference type="PROSITE" id="PS50928"/>
    </source>
</evidence>
<evidence type="ECO:0000256" key="8">
    <source>
        <dbReference type="RuleBase" id="RU363032"/>
    </source>
</evidence>
<dbReference type="GO" id="GO:0006865">
    <property type="term" value="P:amino acid transport"/>
    <property type="evidence" value="ECO:0007669"/>
    <property type="project" value="TreeGrafter"/>
</dbReference>
<dbReference type="GO" id="GO:0022857">
    <property type="term" value="F:transmembrane transporter activity"/>
    <property type="evidence" value="ECO:0007669"/>
    <property type="project" value="InterPro"/>
</dbReference>
<protein>
    <submittedName>
        <fullName evidence="10">Amino acid ABC transporter permease protein</fullName>
    </submittedName>
</protein>
<organism evidence="10 11">
    <name type="scientific">Caballeronia sordidicola</name>
    <name type="common">Burkholderia sordidicola</name>
    <dbReference type="NCBI Taxonomy" id="196367"/>
    <lineage>
        <taxon>Bacteria</taxon>
        <taxon>Pseudomonadati</taxon>
        <taxon>Pseudomonadota</taxon>
        <taxon>Betaproteobacteria</taxon>
        <taxon>Burkholderiales</taxon>
        <taxon>Burkholderiaceae</taxon>
        <taxon>Caballeronia</taxon>
    </lineage>
</organism>
<comment type="subcellular location">
    <subcellularLocation>
        <location evidence="1">Cell inner membrane</location>
        <topology evidence="1">Multi-pass membrane protein</topology>
    </subcellularLocation>
    <subcellularLocation>
        <location evidence="8">Cell membrane</location>
        <topology evidence="8">Multi-pass membrane protein</topology>
    </subcellularLocation>
</comment>
<keyword evidence="3 8" id="KW-0813">Transport</keyword>
<dbReference type="PROSITE" id="PS50928">
    <property type="entry name" value="ABC_TM1"/>
    <property type="match status" value="1"/>
</dbReference>
<evidence type="ECO:0000256" key="6">
    <source>
        <dbReference type="ARBA" id="ARBA00022989"/>
    </source>
</evidence>
<dbReference type="GO" id="GO:0043190">
    <property type="term" value="C:ATP-binding cassette (ABC) transporter complex"/>
    <property type="evidence" value="ECO:0007669"/>
    <property type="project" value="InterPro"/>
</dbReference>
<name>A0A242MIM7_CABSO</name>
<feature type="transmembrane region" description="Helical" evidence="8">
    <location>
        <begin position="194"/>
        <end position="216"/>
    </location>
</feature>
<gene>
    <name evidence="10" type="ORF">PAMC26577_24775</name>
</gene>
<dbReference type="EMBL" id="NBTZ01000102">
    <property type="protein sequence ID" value="OTP71150.1"/>
    <property type="molecule type" value="Genomic_DNA"/>
</dbReference>
<dbReference type="InterPro" id="IPR043429">
    <property type="entry name" value="ArtM/GltK/GlnP/TcyL/YhdX-like"/>
</dbReference>
<keyword evidence="7 8" id="KW-0472">Membrane</keyword>
<dbReference type="SUPFAM" id="SSF161098">
    <property type="entry name" value="MetI-like"/>
    <property type="match status" value="1"/>
</dbReference>
<comment type="caution">
    <text evidence="10">The sequence shown here is derived from an EMBL/GenBank/DDBJ whole genome shotgun (WGS) entry which is preliminary data.</text>
</comment>
<proteinExistence type="inferred from homology"/>
<feature type="transmembrane region" description="Helical" evidence="8">
    <location>
        <begin position="20"/>
        <end position="48"/>
    </location>
</feature>
<comment type="similarity">
    <text evidence="2">Belongs to the binding-protein-dependent transport system permease family. HisMQ subfamily.</text>
</comment>